<evidence type="ECO:0000313" key="11">
    <source>
        <dbReference type="EMBL" id="ADU63960.1"/>
    </source>
</evidence>
<protein>
    <submittedName>
        <fullName evidence="11">Chemotaxis sensory transducer</fullName>
    </submittedName>
</protein>
<evidence type="ECO:0000256" key="9">
    <source>
        <dbReference type="SAM" id="Phobius"/>
    </source>
</evidence>
<evidence type="ECO:0000256" key="1">
    <source>
        <dbReference type="ARBA" id="ARBA00004651"/>
    </source>
</evidence>
<dbReference type="STRING" id="643562.Daes_2966"/>
<dbReference type="PROSITE" id="PS50111">
    <property type="entry name" value="CHEMOTAXIS_TRANSDUC_2"/>
    <property type="match status" value="1"/>
</dbReference>
<evidence type="ECO:0000256" key="5">
    <source>
        <dbReference type="ARBA" id="ARBA00022989"/>
    </source>
</evidence>
<evidence type="ECO:0000256" key="7">
    <source>
        <dbReference type="ARBA" id="ARBA00029447"/>
    </source>
</evidence>
<organism evidence="11 12">
    <name type="scientific">Pseudodesulfovibrio aespoeensis (strain ATCC 700646 / DSM 10631 / Aspo-2)</name>
    <name type="common">Desulfovibrio aespoeensis</name>
    <dbReference type="NCBI Taxonomy" id="643562"/>
    <lineage>
        <taxon>Bacteria</taxon>
        <taxon>Pseudomonadati</taxon>
        <taxon>Thermodesulfobacteriota</taxon>
        <taxon>Desulfovibrionia</taxon>
        <taxon>Desulfovibrionales</taxon>
        <taxon>Desulfovibrionaceae</taxon>
    </lineage>
</organism>
<dbReference type="Pfam" id="PF00015">
    <property type="entry name" value="MCPsignal"/>
    <property type="match status" value="1"/>
</dbReference>
<dbReference type="SUPFAM" id="SSF58104">
    <property type="entry name" value="Methyl-accepting chemotaxis protein (MCP) signaling domain"/>
    <property type="match status" value="1"/>
</dbReference>
<keyword evidence="4 9" id="KW-0812">Transmembrane</keyword>
<evidence type="ECO:0000256" key="6">
    <source>
        <dbReference type="ARBA" id="ARBA00023136"/>
    </source>
</evidence>
<dbReference type="GO" id="GO:0007165">
    <property type="term" value="P:signal transduction"/>
    <property type="evidence" value="ECO:0007669"/>
    <property type="project" value="UniProtKB-KW"/>
</dbReference>
<dbReference type="Pfam" id="PF08269">
    <property type="entry name" value="dCache_2"/>
    <property type="match status" value="1"/>
</dbReference>
<proteinExistence type="inferred from homology"/>
<evidence type="ECO:0000259" key="10">
    <source>
        <dbReference type="PROSITE" id="PS50111"/>
    </source>
</evidence>
<evidence type="ECO:0000256" key="4">
    <source>
        <dbReference type="ARBA" id="ARBA00022692"/>
    </source>
</evidence>
<dbReference type="InterPro" id="IPR051310">
    <property type="entry name" value="MCP_chemotaxis"/>
</dbReference>
<dbReference type="SMART" id="SM01049">
    <property type="entry name" value="Cache_2"/>
    <property type="match status" value="2"/>
</dbReference>
<dbReference type="Gene3D" id="3.30.450.20">
    <property type="entry name" value="PAS domain"/>
    <property type="match status" value="2"/>
</dbReference>
<dbReference type="GO" id="GO:0005886">
    <property type="term" value="C:plasma membrane"/>
    <property type="evidence" value="ECO:0007669"/>
    <property type="project" value="UniProtKB-SubCell"/>
</dbReference>
<evidence type="ECO:0000256" key="2">
    <source>
        <dbReference type="ARBA" id="ARBA00022475"/>
    </source>
</evidence>
<gene>
    <name evidence="11" type="ordered locus">Daes_2966</name>
</gene>
<name>E6VZ88_PSEA9</name>
<dbReference type="Proteomes" id="UP000002191">
    <property type="component" value="Chromosome"/>
</dbReference>
<feature type="transmembrane region" description="Helical" evidence="9">
    <location>
        <begin position="338"/>
        <end position="359"/>
    </location>
</feature>
<reference evidence="11 12" key="2">
    <citation type="journal article" date="2014" name="Genome Announc.">
        <title>Complete Genome Sequence of the Subsurface, Mesophilic Sulfate-Reducing Bacterium Desulfovibrio aespoeensis Aspo-2.</title>
        <authorList>
            <person name="Pedersen K."/>
            <person name="Bengtsson A."/>
            <person name="Edlund J."/>
            <person name="Rabe L."/>
            <person name="Hazen T."/>
            <person name="Chakraborty R."/>
            <person name="Goodwin L."/>
            <person name="Shapiro N."/>
        </authorList>
    </citation>
    <scope>NUCLEOTIDE SEQUENCE [LARGE SCALE GENOMIC DNA]</scope>
    <source>
        <strain evidence="12">ATCC 700646 / DSM 10631 / Aspo-2</strain>
    </source>
</reference>
<keyword evidence="6 9" id="KW-0472">Membrane</keyword>
<keyword evidence="3" id="KW-0145">Chemotaxis</keyword>
<dbReference type="eggNOG" id="COG0840">
    <property type="taxonomic scope" value="Bacteria"/>
</dbReference>
<feature type="domain" description="Methyl-accepting transducer" evidence="10">
    <location>
        <begin position="421"/>
        <end position="636"/>
    </location>
</feature>
<accession>E6VZ88</accession>
<dbReference type="GO" id="GO:0004888">
    <property type="term" value="F:transmembrane signaling receptor activity"/>
    <property type="evidence" value="ECO:0007669"/>
    <property type="project" value="TreeGrafter"/>
</dbReference>
<dbReference type="InterPro" id="IPR004010">
    <property type="entry name" value="Double_Cache_2"/>
</dbReference>
<keyword evidence="8" id="KW-0807">Transducer</keyword>
<evidence type="ECO:0000313" key="12">
    <source>
        <dbReference type="Proteomes" id="UP000002191"/>
    </source>
</evidence>
<keyword evidence="5 9" id="KW-1133">Transmembrane helix</keyword>
<reference evidence="12" key="1">
    <citation type="submission" date="2010-12" db="EMBL/GenBank/DDBJ databases">
        <title>Complete sequence of Desulfovibrio aespoeensis Aspo-2.</title>
        <authorList>
            <consortium name="US DOE Joint Genome Institute"/>
            <person name="Lucas S."/>
            <person name="Copeland A."/>
            <person name="Lapidus A."/>
            <person name="Cheng J.-F."/>
            <person name="Goodwin L."/>
            <person name="Pitluck S."/>
            <person name="Chertkov O."/>
            <person name="Misra M."/>
            <person name="Detter J.C."/>
            <person name="Han C."/>
            <person name="Tapia R."/>
            <person name="Land M."/>
            <person name="Hauser L."/>
            <person name="Kyrpides N."/>
            <person name="Ivanova N."/>
            <person name="Ovchinnikova G."/>
            <person name="Pedersen K."/>
            <person name="Jagevall S."/>
            <person name="Hazen T."/>
            <person name="Woyke T."/>
        </authorList>
    </citation>
    <scope>NUCLEOTIDE SEQUENCE [LARGE SCALE GENOMIC DNA]</scope>
    <source>
        <strain evidence="12">ATCC 700646 / DSM 10631 / Aspo-2</strain>
    </source>
</reference>
<dbReference type="HOGENOM" id="CLU_000445_107_21_7"/>
<comment type="subcellular location">
    <subcellularLocation>
        <location evidence="1">Cell membrane</location>
        <topology evidence="1">Multi-pass membrane protein</topology>
    </subcellularLocation>
</comment>
<dbReference type="Gene3D" id="1.10.287.950">
    <property type="entry name" value="Methyl-accepting chemotaxis protein"/>
    <property type="match status" value="1"/>
</dbReference>
<dbReference type="SMART" id="SM00283">
    <property type="entry name" value="MA"/>
    <property type="match status" value="1"/>
</dbReference>
<dbReference type="CDD" id="cd18774">
    <property type="entry name" value="PDC2_HK_sensor"/>
    <property type="match status" value="1"/>
</dbReference>
<keyword evidence="2" id="KW-1003">Cell membrane</keyword>
<evidence type="ECO:0000256" key="8">
    <source>
        <dbReference type="PROSITE-ProRule" id="PRU00284"/>
    </source>
</evidence>
<dbReference type="GO" id="GO:0006935">
    <property type="term" value="P:chemotaxis"/>
    <property type="evidence" value="ECO:0007669"/>
    <property type="project" value="UniProtKB-KW"/>
</dbReference>
<comment type="similarity">
    <text evidence="7">Belongs to the methyl-accepting chemotaxis (MCP) protein family.</text>
</comment>
<keyword evidence="12" id="KW-1185">Reference proteome</keyword>
<dbReference type="PANTHER" id="PTHR43531:SF11">
    <property type="entry name" value="METHYL-ACCEPTING CHEMOTAXIS PROTEIN 3"/>
    <property type="match status" value="1"/>
</dbReference>
<dbReference type="EMBL" id="CP002431">
    <property type="protein sequence ID" value="ADU63960.1"/>
    <property type="molecule type" value="Genomic_DNA"/>
</dbReference>
<dbReference type="InterPro" id="IPR033480">
    <property type="entry name" value="sCache_2"/>
</dbReference>
<sequence>MQVATVTAAIVALCWVFVSQITGYARTEMEDFRQQALAEEKTQLKDFVQMAEGIIQSYHDRSQDVDALMEAKRAELKRVVDTVHGQVQAFHEQNRDILTRRELLDGLAEIVLPARYDGDNYVWVNDLDSVMLVHPSPALMGKDASGLQDNQGAYVIRDMAELARRDGEGMTSYLWPRPGESEAKLKISYVRLVPGTDWVVGTGAWIEDITVEMKAEALAEVAKMRQSDGNYFWITDLNTRMVMHPISPELDGTDVSGTRDAQGKALFVDMTQAARGQGEGFIDYSWAKPGKGEAVPKLSYVQLFKPWGWVVGMGVYLDDIDKAVLARQESLDQTIRSMLLLVLGVSAVLALLGVGAGIAGSRSVTGTIGGEPVDIAGIAARVSGGDLTIASASGGKERGILKSMREMATNLSGVVSEVQAATDNVASGSEELSAASETLSQSTVEQAASIEEVSASLVEIVGSIRKNAENAETTSRIADSTNRDIEAGGEAVRKTVSAMREIADKIVFIEEIARQTNLLALNAAIEAARAGEQGKGFAVVAAEVRKLAERSAGTAQEIRGLSATSVVVAEQTGELFDKLTPEIARTAILIKEVAQVCAEQNHGVSQIERAMQQLDAVIQQNAMASEEMASTSQELAGQACALQDAMRYFRVEEAVAQVAVRRPAQPALPGPVVQ</sequence>
<dbReference type="PANTHER" id="PTHR43531">
    <property type="entry name" value="PROTEIN ICFG"/>
    <property type="match status" value="1"/>
</dbReference>
<dbReference type="KEGG" id="das:Daes_2966"/>
<dbReference type="InterPro" id="IPR004089">
    <property type="entry name" value="MCPsignal_dom"/>
</dbReference>
<dbReference type="AlphaFoldDB" id="E6VZ88"/>
<dbReference type="RefSeq" id="WP_013515862.1">
    <property type="nucleotide sequence ID" value="NC_014844.1"/>
</dbReference>
<evidence type="ECO:0000256" key="3">
    <source>
        <dbReference type="ARBA" id="ARBA00022500"/>
    </source>
</evidence>
<dbReference type="eggNOG" id="COG4564">
    <property type="taxonomic scope" value="Bacteria"/>
</dbReference>